<comment type="caution">
    <text evidence="1">The sequence shown here is derived from an EMBL/GenBank/DDBJ whole genome shotgun (WGS) entry which is preliminary data.</text>
</comment>
<dbReference type="EMBL" id="AAOH01000004">
    <property type="protein sequence ID" value="EAR28508.1"/>
    <property type="molecule type" value="Genomic_DNA"/>
</dbReference>
<proteinExistence type="predicted"/>
<dbReference type="HOGENOM" id="CLU_2571260_0_0_6"/>
<dbReference type="STRING" id="87626.PTD2_21872"/>
<keyword evidence="2" id="KW-1185">Reference proteome</keyword>
<dbReference type="RefSeq" id="WP_009840335.1">
    <property type="nucleotide sequence ID" value="NZ_CH959301.1"/>
</dbReference>
<name>A4CAV0_9GAMM</name>
<accession>A4CAV0</accession>
<gene>
    <name evidence="1" type="ORF">PTD2_21872</name>
</gene>
<organism evidence="1 2">
    <name type="scientific">Pseudoalteromonas tunicata D2</name>
    <dbReference type="NCBI Taxonomy" id="87626"/>
    <lineage>
        <taxon>Bacteria</taxon>
        <taxon>Pseudomonadati</taxon>
        <taxon>Pseudomonadota</taxon>
        <taxon>Gammaproteobacteria</taxon>
        <taxon>Alteromonadales</taxon>
        <taxon>Pseudoalteromonadaceae</taxon>
        <taxon>Pseudoalteromonas</taxon>
    </lineage>
</organism>
<evidence type="ECO:0000313" key="2">
    <source>
        <dbReference type="Proteomes" id="UP000006201"/>
    </source>
</evidence>
<dbReference type="AlphaFoldDB" id="A4CAV0"/>
<protein>
    <submittedName>
        <fullName evidence="1">Uncharacterized protein</fullName>
    </submittedName>
</protein>
<evidence type="ECO:0000313" key="1">
    <source>
        <dbReference type="EMBL" id="EAR28508.1"/>
    </source>
</evidence>
<dbReference type="Proteomes" id="UP000006201">
    <property type="component" value="Unassembled WGS sequence"/>
</dbReference>
<reference evidence="1 2" key="1">
    <citation type="submission" date="2006-02" db="EMBL/GenBank/DDBJ databases">
        <authorList>
            <person name="Moran M.A."/>
            <person name="Kjelleberg S."/>
            <person name="Egan S."/>
            <person name="Saunders N."/>
            <person name="Thomas T."/>
            <person name="Ferriera S."/>
            <person name="Johnson J."/>
            <person name="Kravitz S."/>
            <person name="Halpern A."/>
            <person name="Remington K."/>
            <person name="Beeson K."/>
            <person name="Tran B."/>
            <person name="Rogers Y.-H."/>
            <person name="Friedman R."/>
            <person name="Venter J.C."/>
        </authorList>
    </citation>
    <scope>NUCLEOTIDE SEQUENCE [LARGE SCALE GENOMIC DNA]</scope>
    <source>
        <strain evidence="1 2">D2</strain>
    </source>
</reference>
<sequence length="81" mass="9538">MNLLVSEKCASELKKDNSKITLYEVSQLLQTLEPKTFKSRPDVKKVQDSEQEIYVLKYKSMRMFFTFSKDEDLVLMSTSYN</sequence>